<gene>
    <name evidence="4" type="ORF">DU506_01385</name>
</gene>
<protein>
    <recommendedName>
        <fullName evidence="3">SPOR domain-containing protein</fullName>
    </recommendedName>
</protein>
<dbReference type="Pfam" id="PF16816">
    <property type="entry name" value="DotD"/>
    <property type="match status" value="1"/>
</dbReference>
<dbReference type="Proteomes" id="UP000253204">
    <property type="component" value="Unassembled WGS sequence"/>
</dbReference>
<dbReference type="Gene3D" id="3.30.70.1070">
    <property type="entry name" value="Sporulation related repeat"/>
    <property type="match status" value="1"/>
</dbReference>
<organism evidence="4 5">
    <name type="scientific">Vreelandella rituensis</name>
    <dbReference type="NCBI Taxonomy" id="2282306"/>
    <lineage>
        <taxon>Bacteria</taxon>
        <taxon>Pseudomonadati</taxon>
        <taxon>Pseudomonadota</taxon>
        <taxon>Gammaproteobacteria</taxon>
        <taxon>Oceanospirillales</taxon>
        <taxon>Halomonadaceae</taxon>
        <taxon>Vreelandella</taxon>
    </lineage>
</organism>
<evidence type="ECO:0000313" key="4">
    <source>
        <dbReference type="EMBL" id="RCV93838.1"/>
    </source>
</evidence>
<sequence>MHNIQRDKRAMKTISASALLIPFAFALSGCGFQQVQAQSTTPIPQSLLQAAERASQSSMIMADIMARAHGQSVDQVKLDLPDSNIPEFLLTRVRLDYNGPMAQVLERVSHDIGYRVVEYNKTPSGPSWQPWIRLNGDKPLVQHFREMNAQTPWHLVLDHRSQRLVVDYDADGSMASQIREAQESLAKEPPVSQRRNMPDTSRMAEDANRQVSQQVIPSPIAPSVQAAPLPATQAAPSVQATQSTLNPVPEAGTGYWYAGIGGYQTSDRAKAMQDWLGAHDYYSLLLERTRDIEVQVPSRDHAQVLDITSVLKDKGVPSEVRYMSVVERNAARPAKATAAPRSAPRPIIQTSQPAQSAITNAAASQKVVSSNTDSSKANFDSRMQADMWYVQVAYLNKQSSIDRVLEEVSSNGYAISDYSLGNNSGKALRVGPYDSREQAIGDLGKLRSAGYPDAYPVKGDRA</sequence>
<feature type="chain" id="PRO_5016611867" description="SPOR domain-containing protein" evidence="2">
    <location>
        <begin position="27"/>
        <end position="462"/>
    </location>
</feature>
<feature type="domain" description="SPOR" evidence="3">
    <location>
        <begin position="382"/>
        <end position="459"/>
    </location>
</feature>
<dbReference type="EMBL" id="QPIJ01000001">
    <property type="protein sequence ID" value="RCV93838.1"/>
    <property type="molecule type" value="Genomic_DNA"/>
</dbReference>
<dbReference type="Gene3D" id="3.55.50.60">
    <property type="entry name" value="DotD protein"/>
    <property type="match status" value="1"/>
</dbReference>
<evidence type="ECO:0000256" key="2">
    <source>
        <dbReference type="SAM" id="SignalP"/>
    </source>
</evidence>
<comment type="caution">
    <text evidence="4">The sequence shown here is derived from an EMBL/GenBank/DDBJ whole genome shotgun (WGS) entry which is preliminary data.</text>
</comment>
<dbReference type="InterPro" id="IPR036680">
    <property type="entry name" value="SPOR-like_sf"/>
</dbReference>
<keyword evidence="5" id="KW-1185">Reference proteome</keyword>
<dbReference type="InterPro" id="IPR038140">
    <property type="entry name" value="DotD_sf"/>
</dbReference>
<keyword evidence="2" id="KW-0732">Signal</keyword>
<reference evidence="4 5" key="1">
    <citation type="submission" date="2018-07" db="EMBL/GenBank/DDBJ databases">
        <title>Halomonas rutogse sp. nov., isolated from Lake TangqianCo on Tibetan Plateau.</title>
        <authorList>
            <person name="Lu H."/>
            <person name="Xing P."/>
            <person name="Wu Q."/>
        </authorList>
    </citation>
    <scope>NUCLEOTIDE SEQUENCE [LARGE SCALE GENOMIC DNA]</scope>
    <source>
        <strain evidence="4 5">TQ8S</strain>
    </source>
</reference>
<evidence type="ECO:0000313" key="5">
    <source>
        <dbReference type="Proteomes" id="UP000253204"/>
    </source>
</evidence>
<dbReference type="AlphaFoldDB" id="A0A368U9E1"/>
<name>A0A368U9E1_9GAMM</name>
<evidence type="ECO:0000256" key="1">
    <source>
        <dbReference type="SAM" id="MobiDB-lite"/>
    </source>
</evidence>
<evidence type="ECO:0000259" key="3">
    <source>
        <dbReference type="PROSITE" id="PS51724"/>
    </source>
</evidence>
<dbReference type="PROSITE" id="PS51724">
    <property type="entry name" value="SPOR"/>
    <property type="match status" value="1"/>
</dbReference>
<dbReference type="SUPFAM" id="SSF110997">
    <property type="entry name" value="Sporulation related repeat"/>
    <property type="match status" value="1"/>
</dbReference>
<feature type="region of interest" description="Disordered" evidence="1">
    <location>
        <begin position="180"/>
        <end position="201"/>
    </location>
</feature>
<accession>A0A368U9E1</accession>
<dbReference type="GO" id="GO:0042834">
    <property type="term" value="F:peptidoglycan binding"/>
    <property type="evidence" value="ECO:0007669"/>
    <property type="project" value="InterPro"/>
</dbReference>
<feature type="signal peptide" evidence="2">
    <location>
        <begin position="1"/>
        <end position="26"/>
    </location>
</feature>
<proteinExistence type="predicted"/>
<dbReference type="Pfam" id="PF05036">
    <property type="entry name" value="SPOR"/>
    <property type="match status" value="1"/>
</dbReference>
<dbReference type="PROSITE" id="PS51257">
    <property type="entry name" value="PROKAR_LIPOPROTEIN"/>
    <property type="match status" value="1"/>
</dbReference>
<dbReference type="InterPro" id="IPR007730">
    <property type="entry name" value="SPOR-like_dom"/>
</dbReference>
<dbReference type="InterPro" id="IPR031817">
    <property type="entry name" value="DotD"/>
</dbReference>